<dbReference type="Proteomes" id="UP000189004">
    <property type="component" value="Unassembled WGS sequence"/>
</dbReference>
<evidence type="ECO:0000313" key="5">
    <source>
        <dbReference type="EMBL" id="OOC53896.1"/>
    </source>
</evidence>
<dbReference type="SUPFAM" id="SSF51735">
    <property type="entry name" value="NAD(P)-binding Rossmann-fold domains"/>
    <property type="match status" value="1"/>
</dbReference>
<dbReference type="GO" id="GO:0000166">
    <property type="term" value="F:nucleotide binding"/>
    <property type="evidence" value="ECO:0007669"/>
    <property type="project" value="InterPro"/>
</dbReference>
<keyword evidence="6" id="KW-1185">Reference proteome</keyword>
<dbReference type="PANTHER" id="PTHR22604:SF105">
    <property type="entry name" value="TRANS-1,2-DIHYDROBENZENE-1,2-DIOL DEHYDROGENASE"/>
    <property type="match status" value="1"/>
</dbReference>
<keyword evidence="2" id="KW-0560">Oxidoreductase</keyword>
<organism evidence="5 6">
    <name type="scientific">Nocardiopsis sinuspersici</name>
    <dbReference type="NCBI Taxonomy" id="501010"/>
    <lineage>
        <taxon>Bacteria</taxon>
        <taxon>Bacillati</taxon>
        <taxon>Actinomycetota</taxon>
        <taxon>Actinomycetes</taxon>
        <taxon>Streptosporangiales</taxon>
        <taxon>Nocardiopsidaceae</taxon>
        <taxon>Nocardiopsis</taxon>
    </lineage>
</organism>
<reference evidence="6" key="1">
    <citation type="submission" date="2016-08" db="EMBL/GenBank/DDBJ databases">
        <authorList>
            <person name="Tokovenko B."/>
            <person name="Kalinowski J."/>
        </authorList>
    </citation>
    <scope>NUCLEOTIDE SEQUENCE [LARGE SCALE GENOMIC DNA]</scope>
    <source>
        <strain evidence="6">UTMC102</strain>
    </source>
</reference>
<name>A0A1V3C077_9ACTN</name>
<dbReference type="InterPro" id="IPR055170">
    <property type="entry name" value="GFO_IDH_MocA-like_dom"/>
</dbReference>
<proteinExistence type="inferred from homology"/>
<dbReference type="GO" id="GO:0016491">
    <property type="term" value="F:oxidoreductase activity"/>
    <property type="evidence" value="ECO:0007669"/>
    <property type="project" value="UniProtKB-KW"/>
</dbReference>
<dbReference type="STRING" id="501010.NOSIN_08855"/>
<dbReference type="InterPro" id="IPR036291">
    <property type="entry name" value="NAD(P)-bd_dom_sf"/>
</dbReference>
<evidence type="ECO:0000259" key="3">
    <source>
        <dbReference type="Pfam" id="PF01408"/>
    </source>
</evidence>
<dbReference type="RefSeq" id="WP_077690287.1">
    <property type="nucleotide sequence ID" value="NZ_MCOK01000001.1"/>
</dbReference>
<sequence>MTDDNGGLRWGVVGTGGIAHSFVEGLRATPTARVTAVGSRTRERAEEFADAWGIPERHGSYADLAESPEVDAVYVATPHPWHHPNTLTCLNAGKHVLVEKPMAMNALQVAEMVAAARDNDRFLMEAMWTRYLPASRLVRDLVGDGAIGEVSWISAEFGSNVPYDPDHRIFNADLGGGALLDLGVYPLALASQYLGELTVVGATRQLSPDRMVDTHTTVLVRGENGGTGSLVCSSRTTLPNRAVLAGSGGWLEIPHFWAATGVVLHRDGREPEEFHRPFRANGYEYEAEEVARRVAAGERESPDMPWAESLRLARLTDRIRDMGGLVYSPATVKAVPLG</sequence>
<comment type="similarity">
    <text evidence="1">Belongs to the Gfo/Idh/MocA family.</text>
</comment>
<dbReference type="Pfam" id="PF01408">
    <property type="entry name" value="GFO_IDH_MocA"/>
    <property type="match status" value="1"/>
</dbReference>
<dbReference type="InterPro" id="IPR050984">
    <property type="entry name" value="Gfo/Idh/MocA_domain"/>
</dbReference>
<protein>
    <submittedName>
        <fullName evidence="5">Oxidoreductase</fullName>
    </submittedName>
</protein>
<dbReference type="OrthoDB" id="9815825at2"/>
<dbReference type="PANTHER" id="PTHR22604">
    <property type="entry name" value="OXIDOREDUCTASES"/>
    <property type="match status" value="1"/>
</dbReference>
<dbReference type="SUPFAM" id="SSF55347">
    <property type="entry name" value="Glyceraldehyde-3-phosphate dehydrogenase-like, C-terminal domain"/>
    <property type="match status" value="1"/>
</dbReference>
<gene>
    <name evidence="5" type="ORF">NOSIN_08855</name>
</gene>
<evidence type="ECO:0000256" key="1">
    <source>
        <dbReference type="ARBA" id="ARBA00010928"/>
    </source>
</evidence>
<feature type="domain" description="GFO/IDH/MocA-like oxidoreductase" evidence="4">
    <location>
        <begin position="136"/>
        <end position="252"/>
    </location>
</feature>
<feature type="domain" description="Gfo/Idh/MocA-like oxidoreductase N-terminal" evidence="3">
    <location>
        <begin position="8"/>
        <end position="124"/>
    </location>
</feature>
<evidence type="ECO:0000313" key="6">
    <source>
        <dbReference type="Proteomes" id="UP000189004"/>
    </source>
</evidence>
<dbReference type="Pfam" id="PF22725">
    <property type="entry name" value="GFO_IDH_MocA_C3"/>
    <property type="match status" value="1"/>
</dbReference>
<dbReference type="EMBL" id="MCOK01000001">
    <property type="protein sequence ID" value="OOC53896.1"/>
    <property type="molecule type" value="Genomic_DNA"/>
</dbReference>
<accession>A0A1V3C077</accession>
<dbReference type="AlphaFoldDB" id="A0A1V3C077"/>
<evidence type="ECO:0000259" key="4">
    <source>
        <dbReference type="Pfam" id="PF22725"/>
    </source>
</evidence>
<dbReference type="Gene3D" id="3.30.360.10">
    <property type="entry name" value="Dihydrodipicolinate Reductase, domain 2"/>
    <property type="match status" value="1"/>
</dbReference>
<dbReference type="Gene3D" id="3.40.50.720">
    <property type="entry name" value="NAD(P)-binding Rossmann-like Domain"/>
    <property type="match status" value="1"/>
</dbReference>
<dbReference type="InterPro" id="IPR000683">
    <property type="entry name" value="Gfo/Idh/MocA-like_OxRdtase_N"/>
</dbReference>
<comment type="caution">
    <text evidence="5">The sequence shown here is derived from an EMBL/GenBank/DDBJ whole genome shotgun (WGS) entry which is preliminary data.</text>
</comment>
<evidence type="ECO:0000256" key="2">
    <source>
        <dbReference type="ARBA" id="ARBA00023002"/>
    </source>
</evidence>